<keyword evidence="13 18" id="KW-0472">Membrane</keyword>
<feature type="chain" id="PRO_5011803147" description="Thiol:disulfide interchange protein DsbD" evidence="18">
    <location>
        <begin position="32"/>
        <end position="634"/>
    </location>
</feature>
<dbReference type="EC" id="1.8.1.8" evidence="18"/>
<dbReference type="Gene3D" id="2.60.40.1250">
    <property type="entry name" value="Thiol:disulfide interchange protein DsbD, N-terminal domain"/>
    <property type="match status" value="1"/>
</dbReference>
<dbReference type="Gene3D" id="3.40.30.10">
    <property type="entry name" value="Glutaredoxin"/>
    <property type="match status" value="1"/>
</dbReference>
<evidence type="ECO:0000259" key="19">
    <source>
        <dbReference type="PROSITE" id="PS51352"/>
    </source>
</evidence>
<dbReference type="NCBIfam" id="NF001419">
    <property type="entry name" value="PRK00293.1"/>
    <property type="match status" value="1"/>
</dbReference>
<keyword evidence="11 18" id="KW-0560">Oxidoreductase</keyword>
<evidence type="ECO:0000256" key="13">
    <source>
        <dbReference type="ARBA" id="ARBA00023136"/>
    </source>
</evidence>
<dbReference type="PROSITE" id="PS51352">
    <property type="entry name" value="THIOREDOXIN_2"/>
    <property type="match status" value="1"/>
</dbReference>
<feature type="transmembrane region" description="Helical" evidence="18">
    <location>
        <begin position="432"/>
        <end position="448"/>
    </location>
</feature>
<dbReference type="PANTHER" id="PTHR32234">
    <property type="entry name" value="THIOL:DISULFIDE INTERCHANGE PROTEIN DSBD"/>
    <property type="match status" value="1"/>
</dbReference>
<evidence type="ECO:0000256" key="6">
    <source>
        <dbReference type="ARBA" id="ARBA00022692"/>
    </source>
</evidence>
<dbReference type="RefSeq" id="WP_245704125.1">
    <property type="nucleotide sequence ID" value="NZ_FNGI01000002.1"/>
</dbReference>
<feature type="transmembrane region" description="Helical" evidence="18">
    <location>
        <begin position="373"/>
        <end position="396"/>
    </location>
</feature>
<dbReference type="GO" id="GO:0017004">
    <property type="term" value="P:cytochrome complex assembly"/>
    <property type="evidence" value="ECO:0007669"/>
    <property type="project" value="UniProtKB-UniRule"/>
</dbReference>
<evidence type="ECO:0000256" key="11">
    <source>
        <dbReference type="ARBA" id="ARBA00023002"/>
    </source>
</evidence>
<dbReference type="EMBL" id="FNGI01000002">
    <property type="protein sequence ID" value="SDL30009.1"/>
    <property type="molecule type" value="Genomic_DNA"/>
</dbReference>
<gene>
    <name evidence="18" type="primary">dsbD</name>
    <name evidence="20" type="ORF">SAMN05661010_01381</name>
</gene>
<evidence type="ECO:0000256" key="1">
    <source>
        <dbReference type="ARBA" id="ARBA00004429"/>
    </source>
</evidence>
<protein>
    <recommendedName>
        <fullName evidence="18">Thiol:disulfide interchange protein DsbD</fullName>
        <ecNumber evidence="18">1.8.1.8</ecNumber>
    </recommendedName>
    <alternativeName>
        <fullName evidence="18">Protein-disulfide reductase</fullName>
        <shortName evidence="18">Disulfide reductase</shortName>
    </alternativeName>
</protein>
<dbReference type="InterPro" id="IPR022910">
    <property type="entry name" value="Thiol_diS_interchange_DbsD"/>
</dbReference>
<keyword evidence="9 18" id="KW-0249">Electron transport</keyword>
<dbReference type="GO" id="GO:0005886">
    <property type="term" value="C:plasma membrane"/>
    <property type="evidence" value="ECO:0007669"/>
    <property type="project" value="UniProtKB-SubCell"/>
</dbReference>
<dbReference type="InterPro" id="IPR017937">
    <property type="entry name" value="Thioredoxin_CS"/>
</dbReference>
<keyword evidence="5 18" id="KW-0997">Cell inner membrane</keyword>
<feature type="signal peptide" evidence="18">
    <location>
        <begin position="1"/>
        <end position="31"/>
    </location>
</feature>
<organism evidence="20 21">
    <name type="scientific">Modicisalibacter muralis</name>
    <dbReference type="NCBI Taxonomy" id="119000"/>
    <lineage>
        <taxon>Bacteria</taxon>
        <taxon>Pseudomonadati</taxon>
        <taxon>Pseudomonadota</taxon>
        <taxon>Gammaproteobacteria</taxon>
        <taxon>Oceanospirillales</taxon>
        <taxon>Halomonadaceae</taxon>
        <taxon>Modicisalibacter</taxon>
    </lineage>
</organism>
<dbReference type="PANTHER" id="PTHR32234:SF0">
    <property type="entry name" value="THIOL:DISULFIDE INTERCHANGE PROTEIN DSBD"/>
    <property type="match status" value="1"/>
</dbReference>
<keyword evidence="10 18" id="KW-1133">Transmembrane helix</keyword>
<evidence type="ECO:0000256" key="2">
    <source>
        <dbReference type="ARBA" id="ARBA00007241"/>
    </source>
</evidence>
<evidence type="ECO:0000256" key="9">
    <source>
        <dbReference type="ARBA" id="ARBA00022982"/>
    </source>
</evidence>
<reference evidence="20 21" key="1">
    <citation type="submission" date="2016-10" db="EMBL/GenBank/DDBJ databases">
        <authorList>
            <person name="de Groot N.N."/>
        </authorList>
    </citation>
    <scope>NUCLEOTIDE SEQUENCE [LARGE SCALE GENOMIC DNA]</scope>
    <source>
        <strain evidence="20 21">DSM 14789</strain>
    </source>
</reference>
<dbReference type="HAMAP" id="MF_00399">
    <property type="entry name" value="DbsD"/>
    <property type="match status" value="1"/>
</dbReference>
<feature type="disulfide bond" description="Redox-active" evidence="18">
    <location>
        <begin position="543"/>
        <end position="546"/>
    </location>
</feature>
<evidence type="ECO:0000256" key="5">
    <source>
        <dbReference type="ARBA" id="ARBA00022519"/>
    </source>
</evidence>
<proteinExistence type="inferred from homology"/>
<comment type="function">
    <text evidence="18">Required to facilitate the formation of correct disulfide bonds in some periplasmic proteins and for the assembly of the periplasmic c-type cytochromes. Acts by transferring electrons from cytoplasmic thioredoxin to the periplasm. This transfer involves a cascade of disulfide bond formation and reduction steps.</text>
</comment>
<dbReference type="Pfam" id="PF11412">
    <property type="entry name" value="DsbD_N"/>
    <property type="match status" value="1"/>
</dbReference>
<evidence type="ECO:0000313" key="20">
    <source>
        <dbReference type="EMBL" id="SDL30009.1"/>
    </source>
</evidence>
<evidence type="ECO:0000256" key="18">
    <source>
        <dbReference type="HAMAP-Rule" id="MF_00399"/>
    </source>
</evidence>
<dbReference type="GO" id="GO:0047134">
    <property type="term" value="F:protein-disulfide reductase [NAD(P)H] activity"/>
    <property type="evidence" value="ECO:0007669"/>
    <property type="project" value="UniProtKB-UniRule"/>
</dbReference>
<evidence type="ECO:0000256" key="7">
    <source>
        <dbReference type="ARBA" id="ARBA00022729"/>
    </source>
</evidence>
<dbReference type="SUPFAM" id="SSF74863">
    <property type="entry name" value="Thiol:disulfide interchange protein DsbD, N-terminal domain (DsbD-alpha)"/>
    <property type="match status" value="1"/>
</dbReference>
<dbReference type="AlphaFoldDB" id="A0A1G9IXK7"/>
<dbReference type="InterPro" id="IPR036249">
    <property type="entry name" value="Thioredoxin-like_sf"/>
</dbReference>
<keyword evidence="6 18" id="KW-0812">Transmembrane</keyword>
<feature type="transmembrane region" description="Helical" evidence="18">
    <location>
        <begin position="252"/>
        <end position="276"/>
    </location>
</feature>
<feature type="disulfide bond" description="Redox-active" evidence="18">
    <location>
        <begin position="124"/>
        <end position="130"/>
    </location>
</feature>
<dbReference type="InterPro" id="IPR003834">
    <property type="entry name" value="Cyt_c_assmbl_TM_dom"/>
</dbReference>
<keyword evidence="12 18" id="KW-0520">NAD</keyword>
<sequence precursor="true">MSDRFLMRAWRQWTLLAIAALLAVLSLPASATEDFLPVDQAFQLEAEQQGDEIVLRWEIAPGYYLYRHRLGVEGMPSAITPPAMPNGETISDEYFGESVVYYDVLEVRVDPGQAERLALTWQGCAEAGLCYAPQHDTLDLTNLTLENGTLADNGGFFSQSSPGLFANASPSASSERTNVTSSEALTATGVTEASLGEDQRLAARLANAHIGWTLAAFFGMGLLLVFTPCVLPMVPILSSLVVGAGASARRGLLLSIAFVMPMALTYAALGVVAALAGASLQAMLQTPWVLGGFAALFVVLALAMFGLFELELPQALRQRFASLQQRQRGGTLGGGAAMGVLSALLVGPCMTAPLAGALLYIADSGNALLGGSALLALGLGMGAPLLLVGTLGARLLPRPGPWMTRIKALFGFVLLGMAIWFVARVIPASVELGLWGVWLIGAAVALWQMSVSHSPTARQLIARTSGLVLGLWGATLIVGSAGGGESFYRPLATIQSNASTERLQEAFMARFAAVEGSADLKRRIEQAGNRGQWTLVDVYADWCVSCQVIEDEVFGDARVQAKLAGMQLLRPDVTDNNAADRELLEAYGILGPPTLMLFDPDGRERRAQRIVGEIDAEAFLKRLERARQATGDAS</sequence>
<feature type="transmembrane region" description="Helical" evidence="18">
    <location>
        <begin position="331"/>
        <end position="361"/>
    </location>
</feature>
<dbReference type="GO" id="GO:0045454">
    <property type="term" value="P:cell redox homeostasis"/>
    <property type="evidence" value="ECO:0007669"/>
    <property type="project" value="TreeGrafter"/>
</dbReference>
<evidence type="ECO:0000256" key="14">
    <source>
        <dbReference type="ARBA" id="ARBA00023157"/>
    </source>
</evidence>
<comment type="subcellular location">
    <subcellularLocation>
        <location evidence="1 18">Cell inner membrane</location>
        <topology evidence="1 18">Multi-pass membrane protein</topology>
    </subcellularLocation>
</comment>
<dbReference type="Pfam" id="PF02683">
    <property type="entry name" value="DsbD_TM"/>
    <property type="match status" value="1"/>
</dbReference>
<evidence type="ECO:0000256" key="4">
    <source>
        <dbReference type="ARBA" id="ARBA00022475"/>
    </source>
</evidence>
<keyword evidence="7 18" id="KW-0732">Signal</keyword>
<dbReference type="SUPFAM" id="SSF52833">
    <property type="entry name" value="Thioredoxin-like"/>
    <property type="match status" value="1"/>
</dbReference>
<keyword evidence="3 18" id="KW-0813">Transport</keyword>
<comment type="catalytic activity">
    <reaction evidence="17 18">
        <text>[protein]-dithiol + NADP(+) = [protein]-disulfide + NADPH + H(+)</text>
        <dbReference type="Rhea" id="RHEA:18753"/>
        <dbReference type="Rhea" id="RHEA-COMP:10593"/>
        <dbReference type="Rhea" id="RHEA-COMP:10594"/>
        <dbReference type="ChEBI" id="CHEBI:15378"/>
        <dbReference type="ChEBI" id="CHEBI:29950"/>
        <dbReference type="ChEBI" id="CHEBI:50058"/>
        <dbReference type="ChEBI" id="CHEBI:57783"/>
        <dbReference type="ChEBI" id="CHEBI:58349"/>
        <dbReference type="EC" id="1.8.1.8"/>
    </reaction>
</comment>
<comment type="similarity">
    <text evidence="2 18">Belongs to the thioredoxin family. DsbD subfamily.</text>
</comment>
<dbReference type="Pfam" id="PF13899">
    <property type="entry name" value="Thioredoxin_7"/>
    <property type="match status" value="1"/>
</dbReference>
<keyword evidence="21" id="KW-1185">Reference proteome</keyword>
<dbReference type="CDD" id="cd02953">
    <property type="entry name" value="DsbDgamma"/>
    <property type="match status" value="1"/>
</dbReference>
<dbReference type="GO" id="GO:0009055">
    <property type="term" value="F:electron transfer activity"/>
    <property type="evidence" value="ECO:0007669"/>
    <property type="project" value="UniProtKB-UniRule"/>
</dbReference>
<keyword evidence="4 18" id="KW-1003">Cell membrane</keyword>
<dbReference type="STRING" id="119000.SAMN05661010_01381"/>
<dbReference type="InterPro" id="IPR028250">
    <property type="entry name" value="DsbDN"/>
</dbReference>
<feature type="transmembrane region" description="Helical" evidence="18">
    <location>
        <begin position="460"/>
        <end position="481"/>
    </location>
</feature>
<accession>A0A1G9IXK7</accession>
<comment type="caution">
    <text evidence="18">Lacks conserved residue(s) required for the propagation of feature annotation.</text>
</comment>
<comment type="catalytic activity">
    <reaction evidence="16 18">
        <text>[protein]-dithiol + NAD(+) = [protein]-disulfide + NADH + H(+)</text>
        <dbReference type="Rhea" id="RHEA:18749"/>
        <dbReference type="Rhea" id="RHEA-COMP:10593"/>
        <dbReference type="Rhea" id="RHEA-COMP:10594"/>
        <dbReference type="ChEBI" id="CHEBI:15378"/>
        <dbReference type="ChEBI" id="CHEBI:29950"/>
        <dbReference type="ChEBI" id="CHEBI:50058"/>
        <dbReference type="ChEBI" id="CHEBI:57540"/>
        <dbReference type="ChEBI" id="CHEBI:57945"/>
        <dbReference type="EC" id="1.8.1.8"/>
    </reaction>
</comment>
<evidence type="ECO:0000256" key="15">
    <source>
        <dbReference type="ARBA" id="ARBA00023284"/>
    </source>
</evidence>
<dbReference type="InterPro" id="IPR035671">
    <property type="entry name" value="DsbD_gamma"/>
</dbReference>
<feature type="transmembrane region" description="Helical" evidence="18">
    <location>
        <begin position="288"/>
        <end position="310"/>
    </location>
</feature>
<evidence type="ECO:0000256" key="3">
    <source>
        <dbReference type="ARBA" id="ARBA00022448"/>
    </source>
</evidence>
<evidence type="ECO:0000256" key="17">
    <source>
        <dbReference type="ARBA" id="ARBA00047804"/>
    </source>
</evidence>
<evidence type="ECO:0000256" key="8">
    <source>
        <dbReference type="ARBA" id="ARBA00022748"/>
    </source>
</evidence>
<keyword evidence="8 18" id="KW-0201">Cytochrome c-type biogenesis</keyword>
<dbReference type="Proteomes" id="UP000198654">
    <property type="component" value="Unassembled WGS sequence"/>
</dbReference>
<keyword evidence="15 18" id="KW-0676">Redox-active center</keyword>
<dbReference type="InterPro" id="IPR013766">
    <property type="entry name" value="Thioredoxin_domain"/>
</dbReference>
<keyword evidence="14 18" id="KW-1015">Disulfide bond</keyword>
<dbReference type="InterPro" id="IPR036929">
    <property type="entry name" value="DsbDN_sf"/>
</dbReference>
<name>A0A1G9IXK7_9GAMM</name>
<feature type="transmembrane region" description="Helical" evidence="18">
    <location>
        <begin position="408"/>
        <end position="426"/>
    </location>
</feature>
<evidence type="ECO:0000313" key="21">
    <source>
        <dbReference type="Proteomes" id="UP000198654"/>
    </source>
</evidence>
<evidence type="ECO:0000256" key="12">
    <source>
        <dbReference type="ARBA" id="ARBA00023027"/>
    </source>
</evidence>
<dbReference type="PROSITE" id="PS00194">
    <property type="entry name" value="THIOREDOXIN_1"/>
    <property type="match status" value="1"/>
</dbReference>
<evidence type="ECO:0000256" key="10">
    <source>
        <dbReference type="ARBA" id="ARBA00022989"/>
    </source>
</evidence>
<feature type="domain" description="Thioredoxin" evidence="19">
    <location>
        <begin position="500"/>
        <end position="628"/>
    </location>
</feature>
<evidence type="ECO:0000256" key="16">
    <source>
        <dbReference type="ARBA" id="ARBA00047388"/>
    </source>
</evidence>